<name>A0A1E4RDY5_9ASCO</name>
<evidence type="ECO:0000313" key="4">
    <source>
        <dbReference type="EMBL" id="ODV65462.1"/>
    </source>
</evidence>
<dbReference type="OrthoDB" id="312015at2759"/>
<evidence type="ECO:0000256" key="2">
    <source>
        <dbReference type="ARBA" id="ARBA00023054"/>
    </source>
</evidence>
<evidence type="ECO:0000313" key="5">
    <source>
        <dbReference type="Proteomes" id="UP000095085"/>
    </source>
</evidence>
<evidence type="ECO:0000256" key="1">
    <source>
        <dbReference type="ARBA" id="ARBA00009291"/>
    </source>
</evidence>
<keyword evidence="2 3" id="KW-0175">Coiled coil</keyword>
<dbReference type="Proteomes" id="UP000095085">
    <property type="component" value="Unassembled WGS sequence"/>
</dbReference>
<accession>A0A1E4RDY5</accession>
<feature type="coiled-coil region" evidence="3">
    <location>
        <begin position="88"/>
        <end position="176"/>
    </location>
</feature>
<sequence length="363" mass="42150">MSNYLDIDAIENASELLNSTLQSKGYISTPLLFNSINWNDLVTDDNLKNLEITEEIYNNDKNFINIIYSLQKSIERHQSQSKSFNKMIMSKDSKIESLSKQVESLQAKLNDLQLKNNQFEAIDKNQLQIKIHDLNKLNKLQNNDLVKLKNWCNDLKIKYNVELKRKNIEISQLKNQILENRKLSNTDINSNLILDNDPIIDNSGPQQDSSNAVIEQHEDILNQLTDLITKLMKENSKFSKFIKILNEYISNLNLQIFNKNSQNLNLINLTNPSKIIDLNQIVNDDSDELESFEILSKPLINNVYKNFHYLNDLINSIDSQIDSTSSDPTISKLRQENDILYSNWQSAIKALEDWKSYEQFKSN</sequence>
<gene>
    <name evidence="4" type="ORF">HYPBUDRAFT_113512</name>
</gene>
<dbReference type="STRING" id="984485.A0A1E4RDY5"/>
<keyword evidence="5" id="KW-1185">Reference proteome</keyword>
<evidence type="ECO:0000256" key="3">
    <source>
        <dbReference type="SAM" id="Coils"/>
    </source>
</evidence>
<dbReference type="GeneID" id="30993525"/>
<dbReference type="AlphaFoldDB" id="A0A1E4RDY5"/>
<dbReference type="RefSeq" id="XP_020074529.1">
    <property type="nucleotide sequence ID" value="XM_020218975.1"/>
</dbReference>
<proteinExistence type="inferred from homology"/>
<protein>
    <submittedName>
        <fullName evidence="4">Uncharacterized protein</fullName>
    </submittedName>
</protein>
<dbReference type="Pfam" id="PF11559">
    <property type="entry name" value="ADIP"/>
    <property type="match status" value="1"/>
</dbReference>
<organism evidence="4 5">
    <name type="scientific">Hyphopichia burtonii NRRL Y-1933</name>
    <dbReference type="NCBI Taxonomy" id="984485"/>
    <lineage>
        <taxon>Eukaryota</taxon>
        <taxon>Fungi</taxon>
        <taxon>Dikarya</taxon>
        <taxon>Ascomycota</taxon>
        <taxon>Saccharomycotina</taxon>
        <taxon>Pichiomycetes</taxon>
        <taxon>Debaryomycetaceae</taxon>
        <taxon>Hyphopichia</taxon>
    </lineage>
</organism>
<dbReference type="EMBL" id="KV454544">
    <property type="protein sequence ID" value="ODV65462.1"/>
    <property type="molecule type" value="Genomic_DNA"/>
</dbReference>
<dbReference type="InterPro" id="IPR021622">
    <property type="entry name" value="Afadin/alpha-actinin-bd"/>
</dbReference>
<reference evidence="5" key="1">
    <citation type="submission" date="2016-05" db="EMBL/GenBank/DDBJ databases">
        <title>Comparative genomics of biotechnologically important yeasts.</title>
        <authorList>
            <consortium name="DOE Joint Genome Institute"/>
            <person name="Riley R."/>
            <person name="Haridas S."/>
            <person name="Wolfe K.H."/>
            <person name="Lopes M.R."/>
            <person name="Hittinger C.T."/>
            <person name="Goker M."/>
            <person name="Salamov A."/>
            <person name="Wisecaver J."/>
            <person name="Long T.M."/>
            <person name="Aerts A.L."/>
            <person name="Barry K."/>
            <person name="Choi C."/>
            <person name="Clum A."/>
            <person name="Coughlan A.Y."/>
            <person name="Deshpande S."/>
            <person name="Douglass A.P."/>
            <person name="Hanson S.J."/>
            <person name="Klenk H.-P."/>
            <person name="Labutti K."/>
            <person name="Lapidus A."/>
            <person name="Lindquist E."/>
            <person name="Lipzen A."/>
            <person name="Meier-Kolthoff J.P."/>
            <person name="Ohm R.A."/>
            <person name="Otillar R.P."/>
            <person name="Pangilinan J."/>
            <person name="Peng Y."/>
            <person name="Rokas A."/>
            <person name="Rosa C.A."/>
            <person name="Scheuner C."/>
            <person name="Sibirny A.A."/>
            <person name="Slot J.C."/>
            <person name="Stielow J.B."/>
            <person name="Sun H."/>
            <person name="Kurtzman C.P."/>
            <person name="Blackwell M."/>
            <person name="Grigoriev I.V."/>
            <person name="Jeffries T.W."/>
        </authorList>
    </citation>
    <scope>NUCLEOTIDE SEQUENCE [LARGE SCALE GENOMIC DNA]</scope>
    <source>
        <strain evidence="5">NRRL Y-1933</strain>
    </source>
</reference>
<comment type="similarity">
    <text evidence="1">Belongs to the ADIP family.</text>
</comment>